<dbReference type="Pfam" id="PF08276">
    <property type="entry name" value="PAN_2"/>
    <property type="match status" value="1"/>
</dbReference>
<keyword evidence="11" id="KW-0675">Receptor</keyword>
<dbReference type="InterPro" id="IPR000858">
    <property type="entry name" value="S_locus_glycoprot_dom"/>
</dbReference>
<dbReference type="GO" id="GO:0048544">
    <property type="term" value="P:recognition of pollen"/>
    <property type="evidence" value="ECO:0007669"/>
    <property type="project" value="InterPro"/>
</dbReference>
<evidence type="ECO:0000256" key="9">
    <source>
        <dbReference type="ARBA" id="ARBA00022840"/>
    </source>
</evidence>
<dbReference type="PANTHER" id="PTHR27002:SF1095">
    <property type="entry name" value="G-TYPE LECTIN S-RECEPTOR-LIKE SERINE_THREONINE-PROTEIN KINASE RKS1"/>
    <property type="match status" value="1"/>
</dbReference>
<evidence type="ECO:0000256" key="14">
    <source>
        <dbReference type="ARBA" id="ARBA00048679"/>
    </source>
</evidence>
<evidence type="ECO:0000256" key="2">
    <source>
        <dbReference type="ARBA" id="ARBA00022475"/>
    </source>
</evidence>
<dbReference type="Pfam" id="PF01453">
    <property type="entry name" value="B_lectin"/>
    <property type="match status" value="1"/>
</dbReference>
<evidence type="ECO:0000256" key="6">
    <source>
        <dbReference type="ARBA" id="ARBA00022729"/>
    </source>
</evidence>
<dbReference type="InterPro" id="IPR008271">
    <property type="entry name" value="Ser/Thr_kinase_AS"/>
</dbReference>
<comment type="catalytic activity">
    <reaction evidence="14 15">
        <text>L-seryl-[protein] + ATP = O-phospho-L-seryl-[protein] + ADP + H(+)</text>
        <dbReference type="Rhea" id="RHEA:17989"/>
        <dbReference type="Rhea" id="RHEA-COMP:9863"/>
        <dbReference type="Rhea" id="RHEA-COMP:11604"/>
        <dbReference type="ChEBI" id="CHEBI:15378"/>
        <dbReference type="ChEBI" id="CHEBI:29999"/>
        <dbReference type="ChEBI" id="CHEBI:30616"/>
        <dbReference type="ChEBI" id="CHEBI:83421"/>
        <dbReference type="ChEBI" id="CHEBI:456216"/>
        <dbReference type="EC" id="2.7.11.1"/>
    </reaction>
</comment>
<dbReference type="FunFam" id="3.30.200.20:FF:001238">
    <property type="entry name" value="Os08g0179000 protein"/>
    <property type="match status" value="1"/>
</dbReference>
<keyword evidence="4" id="KW-0245">EGF-like domain</keyword>
<dbReference type="PROSITE" id="PS50011">
    <property type="entry name" value="PROTEIN_KINASE_DOM"/>
    <property type="match status" value="1"/>
</dbReference>
<dbReference type="InterPro" id="IPR000719">
    <property type="entry name" value="Prot_kinase_dom"/>
</dbReference>
<dbReference type="PROSITE" id="PS00107">
    <property type="entry name" value="PROTEIN_KINASE_ATP"/>
    <property type="match status" value="1"/>
</dbReference>
<evidence type="ECO:0000256" key="7">
    <source>
        <dbReference type="ARBA" id="ARBA00022741"/>
    </source>
</evidence>
<dbReference type="InterPro" id="IPR036426">
    <property type="entry name" value="Bulb-type_lectin_dom_sf"/>
</dbReference>
<keyword evidence="8 15" id="KW-0418">Kinase</keyword>
<comment type="subcellular location">
    <subcellularLocation>
        <location evidence="1">Cell membrane</location>
        <topology evidence="1">Single-pass type I membrane protein</topology>
    </subcellularLocation>
</comment>
<keyword evidence="6" id="KW-0732">Signal</keyword>
<dbReference type="SUPFAM" id="SSF51110">
    <property type="entry name" value="alpha-D-mannose-specific plant lectins"/>
    <property type="match status" value="1"/>
</dbReference>
<dbReference type="InterPro" id="IPR024171">
    <property type="entry name" value="SRK-like_kinase"/>
</dbReference>
<organism evidence="16">
    <name type="scientific">Aegilops tauschii</name>
    <name type="common">Tausch's goatgrass</name>
    <name type="synonym">Aegilops squarrosa</name>
    <dbReference type="NCBI Taxonomy" id="37682"/>
    <lineage>
        <taxon>Eukaryota</taxon>
        <taxon>Viridiplantae</taxon>
        <taxon>Streptophyta</taxon>
        <taxon>Embryophyta</taxon>
        <taxon>Tracheophyta</taxon>
        <taxon>Spermatophyta</taxon>
        <taxon>Magnoliopsida</taxon>
        <taxon>Liliopsida</taxon>
        <taxon>Poales</taxon>
        <taxon>Poaceae</taxon>
        <taxon>BOP clade</taxon>
        <taxon>Pooideae</taxon>
        <taxon>Triticodae</taxon>
        <taxon>Triticeae</taxon>
        <taxon>Triticinae</taxon>
        <taxon>Aegilops</taxon>
    </lineage>
</organism>
<dbReference type="SUPFAM" id="SSF56112">
    <property type="entry name" value="Protein kinase-like (PK-like)"/>
    <property type="match status" value="1"/>
</dbReference>
<dbReference type="SMART" id="SM00473">
    <property type="entry name" value="PAN_AP"/>
    <property type="match status" value="1"/>
</dbReference>
<dbReference type="CDD" id="cd00028">
    <property type="entry name" value="B_lectin"/>
    <property type="match status" value="1"/>
</dbReference>
<keyword evidence="3 15" id="KW-0723">Serine/threonine-protein kinase</keyword>
<dbReference type="EC" id="2.7.11.1" evidence="15"/>
<dbReference type="Pfam" id="PF07714">
    <property type="entry name" value="PK_Tyr_Ser-Thr"/>
    <property type="match status" value="1"/>
</dbReference>
<dbReference type="SMART" id="SM00220">
    <property type="entry name" value="S_TKc"/>
    <property type="match status" value="1"/>
</dbReference>
<comment type="similarity">
    <text evidence="15">Belongs to the protein kinase superfamily. Ser/Thr protein kinase family.</text>
</comment>
<keyword evidence="5 15" id="KW-0808">Transferase</keyword>
<evidence type="ECO:0000256" key="13">
    <source>
        <dbReference type="ARBA" id="ARBA00047899"/>
    </source>
</evidence>
<evidence type="ECO:0000256" key="15">
    <source>
        <dbReference type="PIRNR" id="PIRNR000641"/>
    </source>
</evidence>
<dbReference type="PROSITE" id="PS50927">
    <property type="entry name" value="BULB_LECTIN"/>
    <property type="match status" value="1"/>
</dbReference>
<dbReference type="CDD" id="cd01098">
    <property type="entry name" value="PAN_AP_plant"/>
    <property type="match status" value="1"/>
</dbReference>
<dbReference type="GO" id="GO:0005524">
    <property type="term" value="F:ATP binding"/>
    <property type="evidence" value="ECO:0007669"/>
    <property type="project" value="UniProtKB-UniRule"/>
</dbReference>
<evidence type="ECO:0000256" key="11">
    <source>
        <dbReference type="ARBA" id="ARBA00023170"/>
    </source>
</evidence>
<sequence length="850" mass="93604">MDWLALTCRAAVLVLLFLPFGASDDRLVPGKPLSTGSTIVSDGGAFALGFFSPNNSTSTPAKLYLGIWYNDIPELTVVWVANRETPVINSSSSSPVLSLTNSSNLILSNGDGSGRVLWTTTSLSATPGPSTPAASFDHHTDTYLPGMKLRVKYNTHDGGDRLVSWKGPGDPSSGRFSFGFDPTTFLQVFVWDGKRPVLRSAPWTGDLVISEGRYQQANASTGVIMYHAILDNDEEIYITYSLSDGTPHTRFVLTYSGEFQIQSWNNKLLAWEVLVKLPSAECSLYGYCGPYGYCDQTAAPVPTCKCLDGFEPASTEEWTGGRFSMGCRRKEPLGGCGDGFLALPGMKPPDKFTLVGGGKSTLEECATECSHNCSCVAYAHANLSSSRSGGNVTRCLVWGGELVDTEKLGAVFGRNTLYLRLAGLDVTDGKRAESNAGRIALPVLATVLFQTQTVKCVTSCSSKIPEGKSEQWRKRKNLSFGELDVGNPPHDHEFPFVRFEEIAIATHNFSETCKIGHGGFGKVYKGMLGGQEVAIKRLSKDSQQGTKEFSNEVILIARLQHRNLVQLLGCCADRDEKLLIYEYMPNKSLDATLFGTYSRNTPSYPITSQNILFLTFLLFTDDSRKLLLDWSTRFNIIKGVARGLLYLHQDSRLTIIHRDLKAGNVLLDAEMKPKIADFGMARIFGDNQQNANTQRIVGTYGYMAPEYAMEGLFSTKSDVYSFGVLLLEVVTGIRRNSNSQTMGFPSLIIYSWNMWKEGRAEELPDSSIMDTCSVDEVVLCVHVALLCVEENPDDRPLMSYVVFVLENGSTTLPDPNSPAYFARRRIEMEQIREDIQTSANSFTLTEIEGR</sequence>
<dbReference type="FunFam" id="1.10.510.10:FF:000060">
    <property type="entry name" value="G-type lectin S-receptor-like serine/threonine-protein kinase"/>
    <property type="match status" value="1"/>
</dbReference>
<dbReference type="GO" id="GO:0004674">
    <property type="term" value="F:protein serine/threonine kinase activity"/>
    <property type="evidence" value="ECO:0007669"/>
    <property type="project" value="UniProtKB-KW"/>
</dbReference>
<dbReference type="SMART" id="SM00108">
    <property type="entry name" value="B_lectin"/>
    <property type="match status" value="1"/>
</dbReference>
<dbReference type="InterPro" id="IPR017441">
    <property type="entry name" value="Protein_kinase_ATP_BS"/>
</dbReference>
<evidence type="ECO:0000256" key="1">
    <source>
        <dbReference type="ARBA" id="ARBA00004251"/>
    </source>
</evidence>
<dbReference type="GO" id="GO:0005886">
    <property type="term" value="C:plasma membrane"/>
    <property type="evidence" value="ECO:0007669"/>
    <property type="project" value="UniProtKB-SubCell"/>
</dbReference>
<proteinExistence type="inferred from homology"/>
<reference evidence="16" key="1">
    <citation type="submission" date="2015-06" db="UniProtKB">
        <authorList>
            <consortium name="EnsemblPlants"/>
        </authorList>
    </citation>
    <scope>IDENTIFICATION</scope>
</reference>
<evidence type="ECO:0000313" key="16">
    <source>
        <dbReference type="EnsemblPlants" id="EMT12460"/>
    </source>
</evidence>
<accession>M8BFG4</accession>
<evidence type="ECO:0000256" key="4">
    <source>
        <dbReference type="ARBA" id="ARBA00022536"/>
    </source>
</evidence>
<dbReference type="InterPro" id="IPR003609">
    <property type="entry name" value="Pan_app"/>
</dbReference>
<keyword evidence="9 15" id="KW-0067">ATP-binding</keyword>
<dbReference type="Gene3D" id="2.90.10.10">
    <property type="entry name" value="Bulb-type lectin domain"/>
    <property type="match status" value="1"/>
</dbReference>
<dbReference type="AlphaFoldDB" id="M8BFG4"/>
<protein>
    <recommendedName>
        <fullName evidence="15">Receptor-like serine/threonine-protein kinase</fullName>
        <ecNumber evidence="15">2.7.11.1</ecNumber>
    </recommendedName>
</protein>
<evidence type="ECO:0000256" key="8">
    <source>
        <dbReference type="ARBA" id="ARBA00022777"/>
    </source>
</evidence>
<dbReference type="InterPro" id="IPR001245">
    <property type="entry name" value="Ser-Thr/Tyr_kinase_cat_dom"/>
</dbReference>
<keyword evidence="2" id="KW-0472">Membrane</keyword>
<dbReference type="EnsemblPlants" id="EMT12460">
    <property type="protein sequence ID" value="EMT12460"/>
    <property type="gene ID" value="F775_17017"/>
</dbReference>
<dbReference type="GO" id="GO:0051707">
    <property type="term" value="P:response to other organism"/>
    <property type="evidence" value="ECO:0007669"/>
    <property type="project" value="UniProtKB-ARBA"/>
</dbReference>
<dbReference type="PROSITE" id="PS50948">
    <property type="entry name" value="PAN"/>
    <property type="match status" value="1"/>
</dbReference>
<keyword evidence="2" id="KW-1003">Cell membrane</keyword>
<dbReference type="PIRSF" id="PIRSF000641">
    <property type="entry name" value="SRK"/>
    <property type="match status" value="1"/>
</dbReference>
<comment type="catalytic activity">
    <reaction evidence="13 15">
        <text>L-threonyl-[protein] + ATP = O-phospho-L-threonyl-[protein] + ADP + H(+)</text>
        <dbReference type="Rhea" id="RHEA:46608"/>
        <dbReference type="Rhea" id="RHEA-COMP:11060"/>
        <dbReference type="Rhea" id="RHEA-COMP:11605"/>
        <dbReference type="ChEBI" id="CHEBI:15378"/>
        <dbReference type="ChEBI" id="CHEBI:30013"/>
        <dbReference type="ChEBI" id="CHEBI:30616"/>
        <dbReference type="ChEBI" id="CHEBI:61977"/>
        <dbReference type="ChEBI" id="CHEBI:456216"/>
        <dbReference type="EC" id="2.7.11.1"/>
    </reaction>
</comment>
<keyword evidence="12" id="KW-0325">Glycoprotein</keyword>
<evidence type="ECO:0000256" key="10">
    <source>
        <dbReference type="ARBA" id="ARBA00023157"/>
    </source>
</evidence>
<evidence type="ECO:0000256" key="3">
    <source>
        <dbReference type="ARBA" id="ARBA00022527"/>
    </source>
</evidence>
<dbReference type="InterPro" id="IPR001480">
    <property type="entry name" value="Bulb-type_lectin_dom"/>
</dbReference>
<evidence type="ECO:0000256" key="5">
    <source>
        <dbReference type="ARBA" id="ARBA00022679"/>
    </source>
</evidence>
<keyword evidence="7 15" id="KW-0547">Nucleotide-binding</keyword>
<dbReference type="Gene3D" id="1.10.510.10">
    <property type="entry name" value="Transferase(Phosphotransferase) domain 1"/>
    <property type="match status" value="1"/>
</dbReference>
<dbReference type="PANTHER" id="PTHR27002">
    <property type="entry name" value="RECEPTOR-LIKE SERINE/THREONINE-PROTEIN KINASE SD1-8"/>
    <property type="match status" value="1"/>
</dbReference>
<dbReference type="Gene3D" id="3.30.200.20">
    <property type="entry name" value="Phosphorylase Kinase, domain 1"/>
    <property type="match status" value="1"/>
</dbReference>
<keyword evidence="10" id="KW-1015">Disulfide bond</keyword>
<dbReference type="PROSITE" id="PS00108">
    <property type="entry name" value="PROTEIN_KINASE_ST"/>
    <property type="match status" value="1"/>
</dbReference>
<name>M8BFG4_AEGTA</name>
<evidence type="ECO:0000256" key="12">
    <source>
        <dbReference type="ARBA" id="ARBA00023180"/>
    </source>
</evidence>
<dbReference type="Pfam" id="PF00954">
    <property type="entry name" value="S_locus_glycop"/>
    <property type="match status" value="1"/>
</dbReference>
<dbReference type="InterPro" id="IPR011009">
    <property type="entry name" value="Kinase-like_dom_sf"/>
</dbReference>